<dbReference type="SUPFAM" id="SSF53335">
    <property type="entry name" value="S-adenosyl-L-methionine-dependent methyltransferases"/>
    <property type="match status" value="1"/>
</dbReference>
<sequence>MERKSDIQNEARDFQVISPSAKALLLLKGITNVPFARTAAELVSLPDTYEPEFQNKDIAFWKRVVHFEERYWSVDQLLSQLDTSNVLELSSGFSFRGLDLVTRKDVHYTDTDLPQLISQKKELVGQLTTRLDLQLKGKLSMQPLNALDEGQFTEIESSLPEGPVTVVNEGLLMYLDVEEKRRLCANIHRMLKNRGGCWLTGDIYTRTQLERLAGNEDPLKDLTDQQHIEERMFGSFEQAEQFFEESGFRVDKVADANFNRLSSIGYLLSLLSSEQLSQLEATPPFRATWRLKIN</sequence>
<reference evidence="1 2" key="1">
    <citation type="submission" date="2014-11" db="EMBL/GenBank/DDBJ databases">
        <title>Genome sequence of Flavihumibacter solisilvae 3-3.</title>
        <authorList>
            <person name="Zhou G."/>
            <person name="Li M."/>
            <person name="Wang G."/>
        </authorList>
    </citation>
    <scope>NUCLEOTIDE SEQUENCE [LARGE SCALE GENOMIC DNA]</scope>
    <source>
        <strain evidence="1 2">3-3</strain>
    </source>
</reference>
<dbReference type="RefSeq" id="WP_039137548.1">
    <property type="nucleotide sequence ID" value="NZ_JSVC01000005.1"/>
</dbReference>
<dbReference type="AlphaFoldDB" id="A0A0C1L5Z2"/>
<proteinExistence type="predicted"/>
<dbReference type="STRING" id="1349421.OI18_04410"/>
<dbReference type="OrthoDB" id="1442552at2"/>
<organism evidence="1 2">
    <name type="scientific">Flavihumibacter solisilvae</name>
    <dbReference type="NCBI Taxonomy" id="1349421"/>
    <lineage>
        <taxon>Bacteria</taxon>
        <taxon>Pseudomonadati</taxon>
        <taxon>Bacteroidota</taxon>
        <taxon>Chitinophagia</taxon>
        <taxon>Chitinophagales</taxon>
        <taxon>Chitinophagaceae</taxon>
        <taxon>Flavihumibacter</taxon>
    </lineage>
</organism>
<evidence type="ECO:0000313" key="1">
    <source>
        <dbReference type="EMBL" id="KIC95522.1"/>
    </source>
</evidence>
<gene>
    <name evidence="1" type="ORF">OI18_04410</name>
</gene>
<dbReference type="EMBL" id="JSVC01000005">
    <property type="protein sequence ID" value="KIC95522.1"/>
    <property type="molecule type" value="Genomic_DNA"/>
</dbReference>
<evidence type="ECO:0008006" key="3">
    <source>
        <dbReference type="Google" id="ProtNLM"/>
    </source>
</evidence>
<accession>A0A0C1L5Z2</accession>
<name>A0A0C1L5Z2_9BACT</name>
<evidence type="ECO:0000313" key="2">
    <source>
        <dbReference type="Proteomes" id="UP000031408"/>
    </source>
</evidence>
<keyword evidence="2" id="KW-1185">Reference proteome</keyword>
<protein>
    <recommendedName>
        <fullName evidence="3">Methyltransferase</fullName>
    </recommendedName>
</protein>
<dbReference type="InterPro" id="IPR029063">
    <property type="entry name" value="SAM-dependent_MTases_sf"/>
</dbReference>
<dbReference type="Gene3D" id="3.40.50.150">
    <property type="entry name" value="Vaccinia Virus protein VP39"/>
    <property type="match status" value="1"/>
</dbReference>
<dbReference type="Proteomes" id="UP000031408">
    <property type="component" value="Unassembled WGS sequence"/>
</dbReference>
<comment type="caution">
    <text evidence="1">The sequence shown here is derived from an EMBL/GenBank/DDBJ whole genome shotgun (WGS) entry which is preliminary data.</text>
</comment>